<feature type="domain" description="RNA polymerase sigma-70 region 4" evidence="7">
    <location>
        <begin position="177"/>
        <end position="226"/>
    </location>
</feature>
<accession>A0A7C5X4N2</accession>
<dbReference type="EMBL" id="DSAC01000107">
    <property type="protein sequence ID" value="HHO74656.1"/>
    <property type="molecule type" value="Genomic_DNA"/>
</dbReference>
<evidence type="ECO:0000256" key="1">
    <source>
        <dbReference type="ARBA" id="ARBA00023015"/>
    </source>
</evidence>
<dbReference type="InterPro" id="IPR014284">
    <property type="entry name" value="RNA_pol_sigma-70_dom"/>
</dbReference>
<dbReference type="PANTHER" id="PTHR30385:SF7">
    <property type="entry name" value="RNA POLYMERASE SIGMA FACTOR FLIA"/>
    <property type="match status" value="1"/>
</dbReference>
<dbReference type="InterPro" id="IPR000943">
    <property type="entry name" value="RNA_pol_sigma70"/>
</dbReference>
<dbReference type="GO" id="GO:0016987">
    <property type="term" value="F:sigma factor activity"/>
    <property type="evidence" value="ECO:0007669"/>
    <property type="project" value="UniProtKB-KW"/>
</dbReference>
<dbReference type="Gene3D" id="1.20.140.160">
    <property type="match status" value="1"/>
</dbReference>
<dbReference type="InterPro" id="IPR007630">
    <property type="entry name" value="RNA_pol_sigma70_r4"/>
</dbReference>
<evidence type="ECO:0000259" key="7">
    <source>
        <dbReference type="Pfam" id="PF04545"/>
    </source>
</evidence>
<protein>
    <submittedName>
        <fullName evidence="8">FliA/WhiG family RNA polymerase sigma factor</fullName>
    </submittedName>
</protein>
<dbReference type="InterPro" id="IPR012845">
    <property type="entry name" value="RNA_pol_sigma_FliA_WhiG"/>
</dbReference>
<evidence type="ECO:0000259" key="5">
    <source>
        <dbReference type="Pfam" id="PF04539"/>
    </source>
</evidence>
<feature type="domain" description="RNA polymerase sigma-70 region 2" evidence="6">
    <location>
        <begin position="13"/>
        <end position="79"/>
    </location>
</feature>
<feature type="domain" description="RNA polymerase sigma-70 region 3" evidence="5">
    <location>
        <begin position="93"/>
        <end position="164"/>
    </location>
</feature>
<dbReference type="GO" id="GO:0006352">
    <property type="term" value="P:DNA-templated transcription initiation"/>
    <property type="evidence" value="ECO:0007669"/>
    <property type="project" value="InterPro"/>
</dbReference>
<dbReference type="InterPro" id="IPR007627">
    <property type="entry name" value="RNA_pol_sigma70_r2"/>
</dbReference>
<organism evidence="8">
    <name type="scientific">Thermocrinis ruber</name>
    <dbReference type="NCBI Taxonomy" id="75906"/>
    <lineage>
        <taxon>Bacteria</taxon>
        <taxon>Pseudomonadati</taxon>
        <taxon>Aquificota</taxon>
        <taxon>Aquificia</taxon>
        <taxon>Aquificales</taxon>
        <taxon>Aquificaceae</taxon>
        <taxon>Thermocrinis</taxon>
    </lineage>
</organism>
<keyword evidence="4" id="KW-0804">Transcription</keyword>
<evidence type="ECO:0000259" key="6">
    <source>
        <dbReference type="Pfam" id="PF04542"/>
    </source>
</evidence>
<keyword evidence="2" id="KW-0731">Sigma factor</keyword>
<name>A0A7C5X4N2_9AQUI</name>
<dbReference type="PRINTS" id="PR00046">
    <property type="entry name" value="SIGMA70FCT"/>
</dbReference>
<dbReference type="InterPro" id="IPR013324">
    <property type="entry name" value="RNA_pol_sigma_r3/r4-like"/>
</dbReference>
<keyword evidence="3" id="KW-0238">DNA-binding</keyword>
<sequence length="232" mass="26848">MLSKEEKDKEAILKYLPLVKSIAYRIYKHLPDAVDLNDLIGYGILAVMEALPKLDESKNPEAYLRLRIKGAMYDYLRSLDFGSKSLRKREKEIKAKLEELTNQLGREPSDEELIKALGYKPDEFYSDLQKISASHLLSLDDLFKEGRSYEEVFSSSVEENPEEKAIKQDLREKILKAIEDLDHREKLVLQLIFYEEIPAKEVAKLLRVSTARVSQIKESALSKLREKLKDMV</sequence>
<dbReference type="Pfam" id="PF04542">
    <property type="entry name" value="Sigma70_r2"/>
    <property type="match status" value="1"/>
</dbReference>
<dbReference type="Pfam" id="PF04539">
    <property type="entry name" value="Sigma70_r3"/>
    <property type="match status" value="1"/>
</dbReference>
<evidence type="ECO:0000256" key="4">
    <source>
        <dbReference type="ARBA" id="ARBA00023163"/>
    </source>
</evidence>
<dbReference type="SUPFAM" id="SSF88946">
    <property type="entry name" value="Sigma2 domain of RNA polymerase sigma factors"/>
    <property type="match status" value="1"/>
</dbReference>
<dbReference type="NCBIfam" id="TIGR02479">
    <property type="entry name" value="FliA_WhiG"/>
    <property type="match status" value="1"/>
</dbReference>
<proteinExistence type="predicted"/>
<reference evidence="8" key="1">
    <citation type="journal article" date="2020" name="mSystems">
        <title>Genome- and Community-Level Interaction Insights into Carbon Utilization and Element Cycling Functions of Hydrothermarchaeota in Hydrothermal Sediment.</title>
        <authorList>
            <person name="Zhou Z."/>
            <person name="Liu Y."/>
            <person name="Xu W."/>
            <person name="Pan J."/>
            <person name="Luo Z.H."/>
            <person name="Li M."/>
        </authorList>
    </citation>
    <scope>NUCLEOTIDE SEQUENCE [LARGE SCALE GENOMIC DNA]</scope>
    <source>
        <strain evidence="8">SpSt-114</strain>
    </source>
</reference>
<dbReference type="Pfam" id="PF04545">
    <property type="entry name" value="Sigma70_r4"/>
    <property type="match status" value="1"/>
</dbReference>
<evidence type="ECO:0000313" key="8">
    <source>
        <dbReference type="EMBL" id="HHO74656.1"/>
    </source>
</evidence>
<comment type="caution">
    <text evidence="8">The sequence shown here is derived from an EMBL/GenBank/DDBJ whole genome shotgun (WGS) entry which is preliminary data.</text>
</comment>
<dbReference type="PANTHER" id="PTHR30385">
    <property type="entry name" value="SIGMA FACTOR F FLAGELLAR"/>
    <property type="match status" value="1"/>
</dbReference>
<dbReference type="InterPro" id="IPR007624">
    <property type="entry name" value="RNA_pol_sigma70_r3"/>
</dbReference>
<dbReference type="GO" id="GO:0003677">
    <property type="term" value="F:DNA binding"/>
    <property type="evidence" value="ECO:0007669"/>
    <property type="project" value="UniProtKB-KW"/>
</dbReference>
<dbReference type="GO" id="GO:0003899">
    <property type="term" value="F:DNA-directed RNA polymerase activity"/>
    <property type="evidence" value="ECO:0007669"/>
    <property type="project" value="InterPro"/>
</dbReference>
<dbReference type="CDD" id="cd06171">
    <property type="entry name" value="Sigma70_r4"/>
    <property type="match status" value="1"/>
</dbReference>
<dbReference type="SUPFAM" id="SSF88659">
    <property type="entry name" value="Sigma3 and sigma4 domains of RNA polymerase sigma factors"/>
    <property type="match status" value="2"/>
</dbReference>
<dbReference type="NCBIfam" id="TIGR02937">
    <property type="entry name" value="sigma70-ECF"/>
    <property type="match status" value="1"/>
</dbReference>
<evidence type="ECO:0000256" key="2">
    <source>
        <dbReference type="ARBA" id="ARBA00023082"/>
    </source>
</evidence>
<dbReference type="InterPro" id="IPR013325">
    <property type="entry name" value="RNA_pol_sigma_r2"/>
</dbReference>
<dbReference type="Gene3D" id="1.10.1740.10">
    <property type="match status" value="1"/>
</dbReference>
<dbReference type="AlphaFoldDB" id="A0A7C5X4N2"/>
<gene>
    <name evidence="8" type="ORF">ENN04_08530</name>
</gene>
<keyword evidence="1" id="KW-0805">Transcription regulation</keyword>
<evidence type="ECO:0000256" key="3">
    <source>
        <dbReference type="ARBA" id="ARBA00023125"/>
    </source>
</evidence>